<evidence type="ECO:0000313" key="2">
    <source>
        <dbReference type="Proteomes" id="UP001419268"/>
    </source>
</evidence>
<gene>
    <name evidence="1" type="ORF">Scep_015607</name>
</gene>
<keyword evidence="2" id="KW-1185">Reference proteome</keyword>
<reference evidence="1 2" key="1">
    <citation type="submission" date="2024-01" db="EMBL/GenBank/DDBJ databases">
        <title>Genome assemblies of Stephania.</title>
        <authorList>
            <person name="Yang L."/>
        </authorList>
    </citation>
    <scope>NUCLEOTIDE SEQUENCE [LARGE SCALE GENOMIC DNA]</scope>
    <source>
        <strain evidence="1">JXDWG</strain>
        <tissue evidence="1">Leaf</tissue>
    </source>
</reference>
<dbReference type="AlphaFoldDB" id="A0AAP0P424"/>
<organism evidence="1 2">
    <name type="scientific">Stephania cephalantha</name>
    <dbReference type="NCBI Taxonomy" id="152367"/>
    <lineage>
        <taxon>Eukaryota</taxon>
        <taxon>Viridiplantae</taxon>
        <taxon>Streptophyta</taxon>
        <taxon>Embryophyta</taxon>
        <taxon>Tracheophyta</taxon>
        <taxon>Spermatophyta</taxon>
        <taxon>Magnoliopsida</taxon>
        <taxon>Ranunculales</taxon>
        <taxon>Menispermaceae</taxon>
        <taxon>Menispermoideae</taxon>
        <taxon>Cissampelideae</taxon>
        <taxon>Stephania</taxon>
    </lineage>
</organism>
<protein>
    <submittedName>
        <fullName evidence="1">Uncharacterized protein</fullName>
    </submittedName>
</protein>
<dbReference type="EMBL" id="JBBNAG010000006">
    <property type="protein sequence ID" value="KAK9126761.1"/>
    <property type="molecule type" value="Genomic_DNA"/>
</dbReference>
<accession>A0AAP0P424</accession>
<comment type="caution">
    <text evidence="1">The sequence shown here is derived from an EMBL/GenBank/DDBJ whole genome shotgun (WGS) entry which is preliminary data.</text>
</comment>
<evidence type="ECO:0000313" key="1">
    <source>
        <dbReference type="EMBL" id="KAK9126761.1"/>
    </source>
</evidence>
<name>A0AAP0P424_9MAGN</name>
<dbReference type="Proteomes" id="UP001419268">
    <property type="component" value="Unassembled WGS sequence"/>
</dbReference>
<proteinExistence type="predicted"/>
<sequence length="224" mass="25709">MHHSTKNTKNLACKPKSSSQLVSGETSVVIWSNNLAFMADEDTVSYKSSVQSSDDVFLGTQTRGFTTRKNELLSNKPMTAEEERLRDELAREIERELEREIMEGIMRLVRRLSDLKAKQIVSRGLVVKDGVVSLDHPIDQQDGGFLFDDELRDQHRKTMRAARYNDEACRGFDYLGEAMVVPESAVSRRSSGRYYGRKRSSKCCDAESSTQNIRCKRKEYLRRR</sequence>